<gene>
    <name evidence="1" type="ORF">K1T71_013894</name>
</gene>
<accession>A0ACC1CG15</accession>
<sequence length="180" mass="21286">MLFSFLVTLITAQNLPNSTEKEENVRKNFANLLKSIVKVNENRVETLKKLTQLKESMLNSKSRFQEEGDLREDSEEDVLIFRKDKPESQRRLYNGLDKKLLPGTLNKDQGPDSLMDTRRSWRGSCNRKIAKTCRRACLDAHRNVCRIYRCGRGVKRTFKKECRRTCRYKFERSDSETEWE</sequence>
<organism evidence="1 2">
    <name type="scientific">Dendrolimus kikuchii</name>
    <dbReference type="NCBI Taxonomy" id="765133"/>
    <lineage>
        <taxon>Eukaryota</taxon>
        <taxon>Metazoa</taxon>
        <taxon>Ecdysozoa</taxon>
        <taxon>Arthropoda</taxon>
        <taxon>Hexapoda</taxon>
        <taxon>Insecta</taxon>
        <taxon>Pterygota</taxon>
        <taxon>Neoptera</taxon>
        <taxon>Endopterygota</taxon>
        <taxon>Lepidoptera</taxon>
        <taxon>Glossata</taxon>
        <taxon>Ditrysia</taxon>
        <taxon>Bombycoidea</taxon>
        <taxon>Lasiocampidae</taxon>
        <taxon>Dendrolimus</taxon>
    </lineage>
</organism>
<keyword evidence="2" id="KW-1185">Reference proteome</keyword>
<dbReference type="EMBL" id="CM034413">
    <property type="protein sequence ID" value="KAJ0170523.1"/>
    <property type="molecule type" value="Genomic_DNA"/>
</dbReference>
<proteinExistence type="predicted"/>
<comment type="caution">
    <text evidence="1">The sequence shown here is derived from an EMBL/GenBank/DDBJ whole genome shotgun (WGS) entry which is preliminary data.</text>
</comment>
<evidence type="ECO:0000313" key="1">
    <source>
        <dbReference type="EMBL" id="KAJ0170523.1"/>
    </source>
</evidence>
<protein>
    <submittedName>
        <fullName evidence="1">Uncharacterized protein</fullName>
    </submittedName>
</protein>
<reference evidence="1 2" key="1">
    <citation type="journal article" date="2021" name="Front. Genet.">
        <title>Chromosome-Level Genome Assembly Reveals Significant Gene Expansion in the Toll and IMD Signaling Pathways of Dendrolimus kikuchii.</title>
        <authorList>
            <person name="Zhou J."/>
            <person name="Wu P."/>
            <person name="Xiong Z."/>
            <person name="Liu N."/>
            <person name="Zhao N."/>
            <person name="Ji M."/>
            <person name="Qiu Y."/>
            <person name="Yang B."/>
        </authorList>
    </citation>
    <scope>NUCLEOTIDE SEQUENCE [LARGE SCALE GENOMIC DNA]</scope>
    <source>
        <strain evidence="1">Ann1</strain>
    </source>
</reference>
<dbReference type="Proteomes" id="UP000824533">
    <property type="component" value="Linkage Group LG27"/>
</dbReference>
<evidence type="ECO:0000313" key="2">
    <source>
        <dbReference type="Proteomes" id="UP000824533"/>
    </source>
</evidence>
<name>A0ACC1CG15_9NEOP</name>